<protein>
    <recommendedName>
        <fullName evidence="9">5-proFAR isomerase</fullName>
    </recommendedName>
</protein>
<evidence type="ECO:0000256" key="3">
    <source>
        <dbReference type="ARBA" id="ARBA00023102"/>
    </source>
</evidence>
<dbReference type="Proteomes" id="UP001465153">
    <property type="component" value="Unassembled WGS sequence"/>
</dbReference>
<proteinExistence type="inferred from homology"/>
<dbReference type="SUPFAM" id="SSF51366">
    <property type="entry name" value="Ribulose-phoshate binding barrel"/>
    <property type="match status" value="1"/>
</dbReference>
<keyword evidence="4" id="KW-0413">Isomerase</keyword>
<dbReference type="InterPro" id="IPR044524">
    <property type="entry name" value="Isoase_HisA-like"/>
</dbReference>
<dbReference type="InterPro" id="IPR011060">
    <property type="entry name" value="RibuloseP-bd_barrel"/>
</dbReference>
<evidence type="ECO:0000256" key="4">
    <source>
        <dbReference type="ARBA" id="ARBA00023235"/>
    </source>
</evidence>
<keyword evidence="3 6" id="KW-0368">Histidine biosynthesis</keyword>
<comment type="pathway">
    <text evidence="5">Amino-acid biosynthesis.</text>
</comment>
<dbReference type="CDD" id="cd04723">
    <property type="entry name" value="HisA_HisF"/>
    <property type="match status" value="1"/>
</dbReference>
<dbReference type="InterPro" id="IPR011858">
    <property type="entry name" value="His6/HISN3"/>
</dbReference>
<accession>A0ABQ0ABV8</accession>
<organism evidence="7 8">
    <name type="scientific">Sessilibacter corallicola</name>
    <dbReference type="NCBI Taxonomy" id="2904075"/>
    <lineage>
        <taxon>Bacteria</taxon>
        <taxon>Pseudomonadati</taxon>
        <taxon>Pseudomonadota</taxon>
        <taxon>Gammaproteobacteria</taxon>
        <taxon>Cellvibrionales</taxon>
        <taxon>Cellvibrionaceae</taxon>
        <taxon>Sessilibacter</taxon>
    </lineage>
</organism>
<dbReference type="RefSeq" id="WP_353303753.1">
    <property type="nucleotide sequence ID" value="NZ_BAABWN010000010.1"/>
</dbReference>
<dbReference type="EMBL" id="BAABWN010000010">
    <property type="protein sequence ID" value="GAA6169135.1"/>
    <property type="molecule type" value="Genomic_DNA"/>
</dbReference>
<evidence type="ECO:0008006" key="9">
    <source>
        <dbReference type="Google" id="ProtNLM"/>
    </source>
</evidence>
<dbReference type="PANTHER" id="PTHR43090">
    <property type="entry name" value="1-(5-PHOSPHORIBOSYL)-5-[(5-PHOSPHORIBOSYLAMINO)METHYLIDENEAMINO] IMIDAZOLE-4-CARBOXAMIDE ISOMERASE"/>
    <property type="match status" value="1"/>
</dbReference>
<keyword evidence="2 6" id="KW-0028">Amino-acid biosynthesis</keyword>
<comment type="similarity">
    <text evidence="1 6">Belongs to the HisA/HisF family.</text>
</comment>
<dbReference type="Gene3D" id="3.20.20.70">
    <property type="entry name" value="Aldolase class I"/>
    <property type="match status" value="1"/>
</dbReference>
<gene>
    <name evidence="7" type="ORF">NBRC116591_29460</name>
</gene>
<evidence type="ECO:0000256" key="1">
    <source>
        <dbReference type="ARBA" id="ARBA00009667"/>
    </source>
</evidence>
<dbReference type="InterPro" id="IPR013785">
    <property type="entry name" value="Aldolase_TIM"/>
</dbReference>
<comment type="caution">
    <text evidence="7">The sequence shown here is derived from an EMBL/GenBank/DDBJ whole genome shotgun (WGS) entry which is preliminary data.</text>
</comment>
<dbReference type="NCBIfam" id="TIGR02129">
    <property type="entry name" value="hisA_euk"/>
    <property type="match status" value="1"/>
</dbReference>
<dbReference type="InterPro" id="IPR006062">
    <property type="entry name" value="His_biosynth"/>
</dbReference>
<sequence length="253" mass="27635">MTLFRPCIDLHEGKVKQIVGGTLNDQGAKTNFVSEKNSDYFADLYKSYNLTGGHVIGLGPGNETAAKLALATWRGKLQYGGGINPDNAKDYLDAGAEKVIVTSYIFDNKELSLEKLKNLHKIVGSEQLVLDLSCRKVESGWAIATNRWQTVTSTLVNQDTLEDLSQWCSEFLIHAADVEGLQQGIDSELVQFLGKHCPIPVTYAGGASSMKDLEMVDELSNGKVDLTIGSALDIFGGSGVKFKDCVEWNQQKQ</sequence>
<evidence type="ECO:0000256" key="5">
    <source>
        <dbReference type="ARBA" id="ARBA00029440"/>
    </source>
</evidence>
<dbReference type="PANTHER" id="PTHR43090:SF2">
    <property type="entry name" value="1-(5-PHOSPHORIBOSYL)-5-[(5-PHOSPHORIBOSYLAMINO)METHYLIDENEAMINO] IMIDAZOLE-4-CARBOXAMIDE ISOMERASE"/>
    <property type="match status" value="1"/>
</dbReference>
<evidence type="ECO:0000256" key="2">
    <source>
        <dbReference type="ARBA" id="ARBA00022605"/>
    </source>
</evidence>
<keyword evidence="8" id="KW-1185">Reference proteome</keyword>
<dbReference type="Pfam" id="PF00977">
    <property type="entry name" value="His_biosynth"/>
    <property type="match status" value="1"/>
</dbReference>
<reference evidence="7 8" key="1">
    <citation type="submission" date="2024-04" db="EMBL/GenBank/DDBJ databases">
        <title>Draft genome sequence of Sessilibacter corallicola NBRC 116591.</title>
        <authorList>
            <person name="Miyakawa T."/>
            <person name="Kusuya Y."/>
            <person name="Miura T."/>
        </authorList>
    </citation>
    <scope>NUCLEOTIDE SEQUENCE [LARGE SCALE GENOMIC DNA]</scope>
    <source>
        <strain evidence="7 8">KU-00831-HH</strain>
    </source>
</reference>
<evidence type="ECO:0000313" key="7">
    <source>
        <dbReference type="EMBL" id="GAA6169135.1"/>
    </source>
</evidence>
<name>A0ABQ0ABV8_9GAMM</name>
<evidence type="ECO:0000313" key="8">
    <source>
        <dbReference type="Proteomes" id="UP001465153"/>
    </source>
</evidence>
<evidence type="ECO:0000256" key="6">
    <source>
        <dbReference type="RuleBase" id="RU003657"/>
    </source>
</evidence>